<name>A0A914VMJ2_9BILA</name>
<dbReference type="WBParaSite" id="PSAMB.scaffold21size117079.g541.t1">
    <property type="protein sequence ID" value="PSAMB.scaffold21size117079.g541.t1"/>
    <property type="gene ID" value="PSAMB.scaffold21size117079.g541"/>
</dbReference>
<organism evidence="1 2">
    <name type="scientific">Plectus sambesii</name>
    <dbReference type="NCBI Taxonomy" id="2011161"/>
    <lineage>
        <taxon>Eukaryota</taxon>
        <taxon>Metazoa</taxon>
        <taxon>Ecdysozoa</taxon>
        <taxon>Nematoda</taxon>
        <taxon>Chromadorea</taxon>
        <taxon>Plectida</taxon>
        <taxon>Plectina</taxon>
        <taxon>Plectoidea</taxon>
        <taxon>Plectidae</taxon>
        <taxon>Plectus</taxon>
    </lineage>
</organism>
<protein>
    <submittedName>
        <fullName evidence="2">Uncharacterized protein</fullName>
    </submittedName>
</protein>
<accession>A0A914VMJ2</accession>
<evidence type="ECO:0000313" key="2">
    <source>
        <dbReference type="WBParaSite" id="PSAMB.scaffold21size117079.g541.t1"/>
    </source>
</evidence>
<evidence type="ECO:0000313" key="1">
    <source>
        <dbReference type="Proteomes" id="UP000887566"/>
    </source>
</evidence>
<sequence>MSDDQKLFPVDGVRVDISKSEQVHKYDVHVFCGDDNVSGVLLSGSNESRSHSCGSGSDLTSSASCCSGSLISDALPAESAINSFASVKSATTTTVDRRAVARSLINKVVQQYLRGPTSDCTPRELFVNLHFPLIDDVDTSLQPQQTSSGRLFSSH</sequence>
<reference evidence="2" key="1">
    <citation type="submission" date="2022-11" db="UniProtKB">
        <authorList>
            <consortium name="WormBaseParasite"/>
        </authorList>
    </citation>
    <scope>IDENTIFICATION</scope>
</reference>
<dbReference type="AlphaFoldDB" id="A0A914VMJ2"/>
<keyword evidence="1" id="KW-1185">Reference proteome</keyword>
<proteinExistence type="predicted"/>
<dbReference type="Proteomes" id="UP000887566">
    <property type="component" value="Unplaced"/>
</dbReference>